<sequence>MDHVIVIRDYRPGDELQCKEIVREGTMSTVNTAFIAGLTREITFQAMVVTSAVMFIFMGVPLSICLGSIPVVIVAMYVIIYLAHTLKTMEMMQDISSIPRFYMSSDYTGFWVAEACEPMFMTQDPKHAKYLVMTESEMQRQSVQLASHLKKTVIGTIAVTRSKSEENTAWLRRMAVHPRYQHKGIGSQLVDEVIKFAVSKGYDAIELVTSECHNNARELYLKKGFELKQMYHKHVFGSLVSILIYELTLSLKQRVPINP</sequence>
<dbReference type="OrthoDB" id="41532at2759"/>
<keyword evidence="2" id="KW-0812">Transmembrane</keyword>
<feature type="domain" description="N-acetyltransferase" evidence="3">
    <location>
        <begin position="79"/>
        <end position="250"/>
    </location>
</feature>
<reference evidence="5" key="1">
    <citation type="submission" date="2025-08" db="UniProtKB">
        <authorList>
            <consortium name="RefSeq"/>
        </authorList>
    </citation>
    <scope>IDENTIFICATION</scope>
    <source>
        <tissue evidence="5">Whole organism</tissue>
    </source>
</reference>
<protein>
    <submittedName>
        <fullName evidence="5">N-acetyltransferase family 8 member 3-like</fullName>
    </submittedName>
</protein>
<evidence type="ECO:0000259" key="3">
    <source>
        <dbReference type="PROSITE" id="PS51186"/>
    </source>
</evidence>
<proteinExistence type="predicted"/>
<dbReference type="InterPro" id="IPR016181">
    <property type="entry name" value="Acyl_CoA_acyltransferase"/>
</dbReference>
<evidence type="ECO:0000256" key="1">
    <source>
        <dbReference type="ARBA" id="ARBA00022679"/>
    </source>
</evidence>
<dbReference type="RefSeq" id="XP_026282417.1">
    <property type="nucleotide sequence ID" value="XM_026426632.2"/>
</dbReference>
<dbReference type="PANTHER" id="PTHR13947:SF37">
    <property type="entry name" value="LD18367P"/>
    <property type="match status" value="1"/>
</dbReference>
<dbReference type="AlphaFoldDB" id="A0A6J1SNB3"/>
<keyword evidence="1" id="KW-0808">Transferase</keyword>
<evidence type="ECO:0000256" key="2">
    <source>
        <dbReference type="SAM" id="Phobius"/>
    </source>
</evidence>
<accession>A0A6J1SNB3</accession>
<keyword evidence="2" id="KW-1133">Transmembrane helix</keyword>
<dbReference type="CDD" id="cd04301">
    <property type="entry name" value="NAT_SF"/>
    <property type="match status" value="1"/>
</dbReference>
<dbReference type="Proteomes" id="UP000504606">
    <property type="component" value="Unplaced"/>
</dbReference>
<dbReference type="KEGG" id="foc:113209215"/>
<dbReference type="PANTHER" id="PTHR13947">
    <property type="entry name" value="GNAT FAMILY N-ACETYLTRANSFERASE"/>
    <property type="match status" value="1"/>
</dbReference>
<dbReference type="InterPro" id="IPR000182">
    <property type="entry name" value="GNAT_dom"/>
</dbReference>
<gene>
    <name evidence="5" type="primary">LOC113209215</name>
</gene>
<dbReference type="GO" id="GO:0008080">
    <property type="term" value="F:N-acetyltransferase activity"/>
    <property type="evidence" value="ECO:0007669"/>
    <property type="project" value="InterPro"/>
</dbReference>
<dbReference type="GeneID" id="113209215"/>
<dbReference type="InterPro" id="IPR050769">
    <property type="entry name" value="NAT_camello-type"/>
</dbReference>
<dbReference type="SUPFAM" id="SSF55729">
    <property type="entry name" value="Acyl-CoA N-acyltransferases (Nat)"/>
    <property type="match status" value="1"/>
</dbReference>
<dbReference type="PROSITE" id="PS51186">
    <property type="entry name" value="GNAT"/>
    <property type="match status" value="1"/>
</dbReference>
<name>A0A6J1SNB3_FRAOC</name>
<evidence type="ECO:0000313" key="4">
    <source>
        <dbReference type="Proteomes" id="UP000504606"/>
    </source>
</evidence>
<dbReference type="Gene3D" id="3.40.630.30">
    <property type="match status" value="1"/>
</dbReference>
<keyword evidence="4" id="KW-1185">Reference proteome</keyword>
<keyword evidence="2" id="KW-0472">Membrane</keyword>
<feature type="transmembrane region" description="Helical" evidence="2">
    <location>
        <begin position="53"/>
        <end position="83"/>
    </location>
</feature>
<evidence type="ECO:0000313" key="5">
    <source>
        <dbReference type="RefSeq" id="XP_026282417.1"/>
    </source>
</evidence>
<organism evidence="4 5">
    <name type="scientific">Frankliniella occidentalis</name>
    <name type="common">Western flower thrips</name>
    <name type="synonym">Euthrips occidentalis</name>
    <dbReference type="NCBI Taxonomy" id="133901"/>
    <lineage>
        <taxon>Eukaryota</taxon>
        <taxon>Metazoa</taxon>
        <taxon>Ecdysozoa</taxon>
        <taxon>Arthropoda</taxon>
        <taxon>Hexapoda</taxon>
        <taxon>Insecta</taxon>
        <taxon>Pterygota</taxon>
        <taxon>Neoptera</taxon>
        <taxon>Paraneoptera</taxon>
        <taxon>Thysanoptera</taxon>
        <taxon>Terebrantia</taxon>
        <taxon>Thripoidea</taxon>
        <taxon>Thripidae</taxon>
        <taxon>Frankliniella</taxon>
    </lineage>
</organism>
<dbReference type="Pfam" id="PF00583">
    <property type="entry name" value="Acetyltransf_1"/>
    <property type="match status" value="1"/>
</dbReference>